<feature type="signal peptide" evidence="1">
    <location>
        <begin position="1"/>
        <end position="42"/>
    </location>
</feature>
<proteinExistence type="predicted"/>
<protein>
    <recommendedName>
        <fullName evidence="4">DNA-binding beta-propeller fold protein YncE</fullName>
    </recommendedName>
</protein>
<feature type="chain" id="PRO_5045305160" description="DNA-binding beta-propeller fold protein YncE" evidence="1">
    <location>
        <begin position="43"/>
        <end position="961"/>
    </location>
</feature>
<keyword evidence="1" id="KW-0732">Signal</keyword>
<organism evidence="2 3">
    <name type="scientific">Tessaracoccus palaemonis</name>
    <dbReference type="NCBI Taxonomy" id="2829499"/>
    <lineage>
        <taxon>Bacteria</taxon>
        <taxon>Bacillati</taxon>
        <taxon>Actinomycetota</taxon>
        <taxon>Actinomycetes</taxon>
        <taxon>Propionibacteriales</taxon>
        <taxon>Propionibacteriaceae</taxon>
        <taxon>Tessaracoccus</taxon>
    </lineage>
</organism>
<dbReference type="Proteomes" id="UP000824504">
    <property type="component" value="Chromosome"/>
</dbReference>
<keyword evidence="3" id="KW-1185">Reference proteome</keyword>
<dbReference type="EMBL" id="CP079216">
    <property type="protein sequence ID" value="QXT64154.1"/>
    <property type="molecule type" value="Genomic_DNA"/>
</dbReference>
<evidence type="ECO:0000313" key="3">
    <source>
        <dbReference type="Proteomes" id="UP000824504"/>
    </source>
</evidence>
<name>A0ABX8SSJ3_9ACTN</name>
<dbReference type="RefSeq" id="WP_219084077.1">
    <property type="nucleotide sequence ID" value="NZ_CP079216.1"/>
</dbReference>
<reference evidence="2 3" key="1">
    <citation type="submission" date="2021-07" db="EMBL/GenBank/DDBJ databases">
        <title>complete genome sequencing of Tessaracoccus sp.J1M15.</title>
        <authorList>
            <person name="Bae J.-W."/>
            <person name="Kim D.-y."/>
        </authorList>
    </citation>
    <scope>NUCLEOTIDE SEQUENCE [LARGE SCALE GENOMIC DNA]</scope>
    <source>
        <strain evidence="2 3">J1M15</strain>
    </source>
</reference>
<accession>A0ABX8SSJ3</accession>
<evidence type="ECO:0000256" key="1">
    <source>
        <dbReference type="SAM" id="SignalP"/>
    </source>
</evidence>
<gene>
    <name evidence="2" type="ORF">KDB89_06815</name>
</gene>
<evidence type="ECO:0008006" key="4">
    <source>
        <dbReference type="Google" id="ProtNLM"/>
    </source>
</evidence>
<sequence>MSSALEQLPSRRAGAGRSLTRWTAALAVSSLCIASIAMPASAATGTAADGATVTAPDSVVTGQTIHVEGSGFEAPATLGDVGSVLGIKLDDGPLSPVTAPVNPSTGIANAGVYAIVQADADGNWEADLPFPTAANTEAADRFDPAAWAVGTTHNVRVLTGSLLSGDQPRTVSVSFTVEAAPVVAALTATAANSTRSNTLGQVTISLSGQSFTAGDDLSVTVDGAPATWSTKPTVAADGTFSGGRVIYTRGNIRAGEHAISVSNGTVTAQTTVKVTPTLTWTGLAQGTEGVLTVLNLPTGSSVSGVTLGDVEFDLPGGGVPAQSDGTATVDYSVPADATLGTLPVTLTQTGPDATYTDATSKISPSSETYNEDAFTVLQTPDVIEQGLYQSAYSARSDSLFATSANVTTSSTLYKLDPETMKVTDSIVPAFVNGVSGAIWAAYGVGVDDVNGTVWVSQTRQNTVAVYDQDDLSLIRQFDTGLINHPRDVVYDAATDRVFVSSASEGGSGDGTIGVFDGSDATYLGTIPTGPRSDFSPVSLTVDEESGTLYTVSLTTSELGKVATDAPLGDASAFEQVTLDLPSTARASGVAYDAKTNRVFVASQNVDGLLVADADTGETVGDVPTGAGALNVVFDSVNRLAYVTNFGGTTVSVADADGDLLASLRFARPNHVSTDGKGNVYAVNKDTNNTIIKITPNAVTSAVPTISGTIKVGSKVSAKAGTWTDGATLKYQWNADGKAISGATSSSYTIPASLAGKKLSVTVTGTKLPWTSVSKTSGASTVAKATLTSATPKISGTVKVGSKVTAKAGTWTSGTTLKYQWKVNGKSISGATKSTYTPTASRKGDKLTVTVTGSKSGYTTVAKTSAASTVKAGTLKTVTPKISGTAKVGKKLTAKAGSWTSGTKLSYQWYANGKAIKKATKSTFTATSTQQGKKITVKVTGKKSGYTTVTKVSKATAKVAKR</sequence>
<evidence type="ECO:0000313" key="2">
    <source>
        <dbReference type="EMBL" id="QXT64154.1"/>
    </source>
</evidence>